<evidence type="ECO:0000256" key="2">
    <source>
        <dbReference type="ARBA" id="ARBA00022659"/>
    </source>
</evidence>
<comment type="caution">
    <text evidence="5">Lacks conserved residue(s) required for the propagation of feature annotation.</text>
</comment>
<gene>
    <name evidence="8" type="primary">LOC109195166</name>
</gene>
<dbReference type="InterPro" id="IPR051503">
    <property type="entry name" value="ComplSys_Reg/VirEntry_Med"/>
</dbReference>
<dbReference type="InterPro" id="IPR000436">
    <property type="entry name" value="Sushi_SCR_CCP_dom"/>
</dbReference>
<dbReference type="PROSITE" id="PS50923">
    <property type="entry name" value="SUSHI"/>
    <property type="match status" value="4"/>
</dbReference>
<dbReference type="SMART" id="SM00032">
    <property type="entry name" value="CCP"/>
    <property type="match status" value="4"/>
</dbReference>
<reference evidence="9" key="1">
    <citation type="submission" date="2012-01" db="EMBL/GenBank/DDBJ databases">
        <title>The Genome Sequence of Oreochromis niloticus (Nile Tilapia).</title>
        <authorList>
            <consortium name="Broad Institute Genome Assembly Team"/>
            <consortium name="Broad Institute Sequencing Platform"/>
            <person name="Di Palma F."/>
            <person name="Johnson J."/>
            <person name="Lander E.S."/>
            <person name="Lindblad-Toh K."/>
        </authorList>
    </citation>
    <scope>NUCLEOTIDE SEQUENCE [LARGE SCALE GENOMIC DNA]</scope>
</reference>
<dbReference type="Gene3D" id="2.10.70.10">
    <property type="entry name" value="Complement Module, domain 1"/>
    <property type="match status" value="5"/>
</dbReference>
<sequence length="333" mass="37730">MRLSLILLFLQLWGHVEVSFSENVCSRLPNVPHSYVSENTKKVEYHEGDVIHFTCETGYISGPTIRYICTNTGWESIRRGKCTLKPCELPEDVPNGYYEIIHGEELVFGTAIKYFCNSGYTMGDRDGSRTCQLDGWSSTVPVCESKSFSQQPIGVMDPNLQVTGLPQGNEAIKTGDTLHFRCADQYKLEGSEVIECLETGYWNASFPSCSDPVGCEKPPLLSDGDTKTSTKRQYSHGESVEYICQNYYIMEGTPYKTCKNGKWTGQMRCLKPCTVNREDMRKHNIQFRYVSDDKLYSQHNDVIEFRCTRGRPVGSSGMRQKCIEGVMHLPTCQ</sequence>
<dbReference type="GeneTree" id="ENSGT00940000154967"/>
<feature type="domain" description="Sushi" evidence="7">
    <location>
        <begin position="213"/>
        <end position="271"/>
    </location>
</feature>
<feature type="disulfide bond" evidence="5">
    <location>
        <begin position="55"/>
        <end position="82"/>
    </location>
</feature>
<protein>
    <submittedName>
        <fullName evidence="8">Complement factor H like 4</fullName>
    </submittedName>
</protein>
<feature type="chain" id="PRO_5025354208" evidence="6">
    <location>
        <begin position="22"/>
        <end position="333"/>
    </location>
</feature>
<dbReference type="InterPro" id="IPR035976">
    <property type="entry name" value="Sushi/SCR/CCP_sf"/>
</dbReference>
<evidence type="ECO:0000259" key="7">
    <source>
        <dbReference type="PROSITE" id="PS50923"/>
    </source>
</evidence>
<evidence type="ECO:0000256" key="3">
    <source>
        <dbReference type="ARBA" id="ARBA00022729"/>
    </source>
</evidence>
<dbReference type="PANTHER" id="PTHR45785:SF2">
    <property type="entry name" value="COMPLEMENT FACTOR H-RELATED"/>
    <property type="match status" value="1"/>
</dbReference>
<accession>A0A669E7J4</accession>
<dbReference type="CDD" id="cd00033">
    <property type="entry name" value="CCP"/>
    <property type="match status" value="4"/>
</dbReference>
<name>A0A669E7J4_ORENI</name>
<feature type="disulfide bond" evidence="5">
    <location>
        <begin position="182"/>
        <end position="209"/>
    </location>
</feature>
<keyword evidence="3 6" id="KW-0732">Signal</keyword>
<dbReference type="SUPFAM" id="SSF57535">
    <property type="entry name" value="Complement control module/SCR domain"/>
    <property type="match status" value="5"/>
</dbReference>
<keyword evidence="4 5" id="KW-1015">Disulfide bond</keyword>
<feature type="domain" description="Sushi" evidence="7">
    <location>
        <begin position="23"/>
        <end position="84"/>
    </location>
</feature>
<feature type="disulfide bond" evidence="5">
    <location>
        <begin position="116"/>
        <end position="143"/>
    </location>
</feature>
<proteinExistence type="predicted"/>
<feature type="domain" description="Sushi" evidence="7">
    <location>
        <begin position="161"/>
        <end position="211"/>
    </location>
</feature>
<dbReference type="Proteomes" id="UP000005207">
    <property type="component" value="Linkage group LG17"/>
</dbReference>
<dbReference type="PANTHER" id="PTHR45785">
    <property type="entry name" value="COMPLEMENT FACTOR H-RELATED"/>
    <property type="match status" value="1"/>
</dbReference>
<keyword evidence="2 5" id="KW-0768">Sushi</keyword>
<reference evidence="8" key="3">
    <citation type="submission" date="2025-09" db="UniProtKB">
        <authorList>
            <consortium name="Ensembl"/>
        </authorList>
    </citation>
    <scope>IDENTIFICATION</scope>
</reference>
<feature type="domain" description="Sushi" evidence="7">
    <location>
        <begin position="85"/>
        <end position="145"/>
    </location>
</feature>
<dbReference type="Ensembl" id="ENSONIT00000074707.1">
    <property type="protein sequence ID" value="ENSONIP00000067559.1"/>
    <property type="gene ID" value="ENSONIG00000033270.1"/>
</dbReference>
<comment type="subcellular location">
    <subcellularLocation>
        <location evidence="1">Virion</location>
    </subcellularLocation>
</comment>
<keyword evidence="9" id="KW-1185">Reference proteome</keyword>
<evidence type="ECO:0000256" key="5">
    <source>
        <dbReference type="PROSITE-ProRule" id="PRU00302"/>
    </source>
</evidence>
<evidence type="ECO:0000256" key="4">
    <source>
        <dbReference type="ARBA" id="ARBA00023157"/>
    </source>
</evidence>
<evidence type="ECO:0000256" key="6">
    <source>
        <dbReference type="SAM" id="SignalP"/>
    </source>
</evidence>
<dbReference type="AlphaFoldDB" id="A0A669E7J4"/>
<evidence type="ECO:0000256" key="1">
    <source>
        <dbReference type="ARBA" id="ARBA00004328"/>
    </source>
</evidence>
<dbReference type="OMA" id="PQCKEAC"/>
<feature type="disulfide bond" evidence="5">
    <location>
        <begin position="215"/>
        <end position="258"/>
    </location>
</feature>
<dbReference type="Pfam" id="PF00084">
    <property type="entry name" value="Sushi"/>
    <property type="match status" value="4"/>
</dbReference>
<feature type="signal peptide" evidence="6">
    <location>
        <begin position="1"/>
        <end position="21"/>
    </location>
</feature>
<evidence type="ECO:0000313" key="9">
    <source>
        <dbReference type="Proteomes" id="UP000005207"/>
    </source>
</evidence>
<organism evidence="8 9">
    <name type="scientific">Oreochromis niloticus</name>
    <name type="common">Nile tilapia</name>
    <name type="synonym">Tilapia nilotica</name>
    <dbReference type="NCBI Taxonomy" id="8128"/>
    <lineage>
        <taxon>Eukaryota</taxon>
        <taxon>Metazoa</taxon>
        <taxon>Chordata</taxon>
        <taxon>Craniata</taxon>
        <taxon>Vertebrata</taxon>
        <taxon>Euteleostomi</taxon>
        <taxon>Actinopterygii</taxon>
        <taxon>Neopterygii</taxon>
        <taxon>Teleostei</taxon>
        <taxon>Neoteleostei</taxon>
        <taxon>Acanthomorphata</taxon>
        <taxon>Ovalentaria</taxon>
        <taxon>Cichlomorphae</taxon>
        <taxon>Cichliformes</taxon>
        <taxon>Cichlidae</taxon>
        <taxon>African cichlids</taxon>
        <taxon>Pseudocrenilabrinae</taxon>
        <taxon>Oreochromini</taxon>
        <taxon>Oreochromis</taxon>
    </lineage>
</organism>
<dbReference type="InParanoid" id="A0A669E7J4"/>
<reference evidence="8" key="2">
    <citation type="submission" date="2025-08" db="UniProtKB">
        <authorList>
            <consortium name="Ensembl"/>
        </authorList>
    </citation>
    <scope>IDENTIFICATION</scope>
</reference>
<evidence type="ECO:0000313" key="8">
    <source>
        <dbReference type="Ensembl" id="ENSONIP00000067559.1"/>
    </source>
</evidence>